<reference evidence="2 3" key="1">
    <citation type="journal article" date="2018" name="Nat. Ecol. Evol.">
        <title>Pezizomycetes genomes reveal the molecular basis of ectomycorrhizal truffle lifestyle.</title>
        <authorList>
            <person name="Murat C."/>
            <person name="Payen T."/>
            <person name="Noel B."/>
            <person name="Kuo A."/>
            <person name="Morin E."/>
            <person name="Chen J."/>
            <person name="Kohler A."/>
            <person name="Krizsan K."/>
            <person name="Balestrini R."/>
            <person name="Da Silva C."/>
            <person name="Montanini B."/>
            <person name="Hainaut M."/>
            <person name="Levati E."/>
            <person name="Barry K.W."/>
            <person name="Belfiori B."/>
            <person name="Cichocki N."/>
            <person name="Clum A."/>
            <person name="Dockter R.B."/>
            <person name="Fauchery L."/>
            <person name="Guy J."/>
            <person name="Iotti M."/>
            <person name="Le Tacon F."/>
            <person name="Lindquist E.A."/>
            <person name="Lipzen A."/>
            <person name="Malagnac F."/>
            <person name="Mello A."/>
            <person name="Molinier V."/>
            <person name="Miyauchi S."/>
            <person name="Poulain J."/>
            <person name="Riccioni C."/>
            <person name="Rubini A."/>
            <person name="Sitrit Y."/>
            <person name="Splivallo R."/>
            <person name="Traeger S."/>
            <person name="Wang M."/>
            <person name="Zifcakova L."/>
            <person name="Wipf D."/>
            <person name="Zambonelli A."/>
            <person name="Paolocci F."/>
            <person name="Nowrousian M."/>
            <person name="Ottonello S."/>
            <person name="Baldrian P."/>
            <person name="Spatafora J.W."/>
            <person name="Henrissat B."/>
            <person name="Nagy L.G."/>
            <person name="Aury J.M."/>
            <person name="Wincker P."/>
            <person name="Grigoriev I.V."/>
            <person name="Bonfante P."/>
            <person name="Martin F.M."/>
        </authorList>
    </citation>
    <scope>NUCLEOTIDE SEQUENCE [LARGE SCALE GENOMIC DNA]</scope>
    <source>
        <strain evidence="2 3">RN42</strain>
    </source>
</reference>
<feature type="compositionally biased region" description="Low complexity" evidence="1">
    <location>
        <begin position="64"/>
        <end position="73"/>
    </location>
</feature>
<name>A0A3N4I289_ASCIM</name>
<dbReference type="AlphaFoldDB" id="A0A3N4I289"/>
<keyword evidence="3" id="KW-1185">Reference proteome</keyword>
<dbReference type="Proteomes" id="UP000275078">
    <property type="component" value="Unassembled WGS sequence"/>
</dbReference>
<dbReference type="EMBL" id="ML119712">
    <property type="protein sequence ID" value="RPA78341.1"/>
    <property type="molecule type" value="Genomic_DNA"/>
</dbReference>
<proteinExistence type="predicted"/>
<feature type="compositionally biased region" description="Polar residues" evidence="1">
    <location>
        <begin position="22"/>
        <end position="32"/>
    </location>
</feature>
<feature type="non-terminal residue" evidence="2">
    <location>
        <position position="73"/>
    </location>
</feature>
<evidence type="ECO:0000313" key="2">
    <source>
        <dbReference type="EMBL" id="RPA78341.1"/>
    </source>
</evidence>
<gene>
    <name evidence="2" type="ORF">BJ508DRAFT_363891</name>
</gene>
<protein>
    <submittedName>
        <fullName evidence="2">Uncharacterized protein</fullName>
    </submittedName>
</protein>
<feature type="region of interest" description="Disordered" evidence="1">
    <location>
        <begin position="1"/>
        <end position="73"/>
    </location>
</feature>
<accession>A0A3N4I289</accession>
<feature type="compositionally biased region" description="Low complexity" evidence="1">
    <location>
        <begin position="48"/>
        <end position="57"/>
    </location>
</feature>
<evidence type="ECO:0000256" key="1">
    <source>
        <dbReference type="SAM" id="MobiDB-lite"/>
    </source>
</evidence>
<organism evidence="2 3">
    <name type="scientific">Ascobolus immersus RN42</name>
    <dbReference type="NCBI Taxonomy" id="1160509"/>
    <lineage>
        <taxon>Eukaryota</taxon>
        <taxon>Fungi</taxon>
        <taxon>Dikarya</taxon>
        <taxon>Ascomycota</taxon>
        <taxon>Pezizomycotina</taxon>
        <taxon>Pezizomycetes</taxon>
        <taxon>Pezizales</taxon>
        <taxon>Ascobolaceae</taxon>
        <taxon>Ascobolus</taxon>
    </lineage>
</organism>
<sequence>MAPHCTLDGFSDHSHEHRHNTKTSPQTHHNCNLTTSLPPPRPPHRTPPRSLCPMLNLHPPPTLPNLHPLQLRN</sequence>
<evidence type="ECO:0000313" key="3">
    <source>
        <dbReference type="Proteomes" id="UP000275078"/>
    </source>
</evidence>